<dbReference type="AlphaFoldDB" id="A0AAU8J9U7"/>
<reference evidence="3" key="1">
    <citation type="submission" date="2024-07" db="EMBL/GenBank/DDBJ databases">
        <authorList>
            <person name="Kim Y.J."/>
            <person name="Jeong J.Y."/>
        </authorList>
    </citation>
    <scope>NUCLEOTIDE SEQUENCE</scope>
    <source>
        <strain evidence="3">GIHE-MW2</strain>
    </source>
</reference>
<gene>
    <name evidence="3" type="ORF">ABWT76_004260</name>
</gene>
<name>A0AAU8J9U7_9CYAN</name>
<accession>A0AAU8J9U7</accession>
<dbReference type="EMBL" id="CP159837">
    <property type="protein sequence ID" value="XCM35569.1"/>
    <property type="molecule type" value="Genomic_DNA"/>
</dbReference>
<dbReference type="SUPFAM" id="SSF50118">
    <property type="entry name" value="Cell growth inhibitor/plasmid maintenance toxic component"/>
    <property type="match status" value="1"/>
</dbReference>
<dbReference type="EC" id="3.1.-.-" evidence="3"/>
<comment type="similarity">
    <text evidence="1">Belongs to the PemK/MazF family.</text>
</comment>
<dbReference type="Pfam" id="PF02452">
    <property type="entry name" value="PemK_toxin"/>
    <property type="match status" value="1"/>
</dbReference>
<dbReference type="InterPro" id="IPR011067">
    <property type="entry name" value="Plasmid_toxin/cell-grow_inhib"/>
</dbReference>
<sequence length="202" mass="23172">MAGQKPRQGWVYPINPYRVSLRCKQGHIHIYDLAEPGEVQCKTSFCNLSINSSRVFRGIHPHIIWTSDRFQDESSYITTFTVIPLTSQETYRGLPTTYPVKATTKNSLDRNSFALIHQIYTIDANCLKDSSGNWFERIGQLDKSDKEAIAERLNYYLGISDDPSEDWFLKNASPDLVKKIFGYLSEADKQSVISELIDDFDF</sequence>
<dbReference type="RefSeq" id="WP_354634924.1">
    <property type="nucleotide sequence ID" value="NZ_CP159837.1"/>
</dbReference>
<keyword evidence="2" id="KW-1277">Toxin-antitoxin system</keyword>
<proteinExistence type="inferred from homology"/>
<evidence type="ECO:0000256" key="2">
    <source>
        <dbReference type="ARBA" id="ARBA00022649"/>
    </source>
</evidence>
<protein>
    <submittedName>
        <fullName evidence="3">Type II toxin-antitoxin system PemK/MazF family toxin</fullName>
        <ecNumber evidence="3">3.1.-.-</ecNumber>
    </submittedName>
</protein>
<evidence type="ECO:0000313" key="3">
    <source>
        <dbReference type="EMBL" id="XCM35569.1"/>
    </source>
</evidence>
<evidence type="ECO:0000256" key="1">
    <source>
        <dbReference type="ARBA" id="ARBA00007521"/>
    </source>
</evidence>
<keyword evidence="3" id="KW-0378">Hydrolase</keyword>
<organism evidence="3">
    <name type="scientific">Planktothricoides raciborskii GIHE-MW2</name>
    <dbReference type="NCBI Taxonomy" id="2792601"/>
    <lineage>
        <taxon>Bacteria</taxon>
        <taxon>Bacillati</taxon>
        <taxon>Cyanobacteriota</taxon>
        <taxon>Cyanophyceae</taxon>
        <taxon>Oscillatoriophycideae</taxon>
        <taxon>Oscillatoriales</taxon>
        <taxon>Oscillatoriaceae</taxon>
        <taxon>Planktothricoides</taxon>
    </lineage>
</organism>
<dbReference type="Gene3D" id="2.30.30.110">
    <property type="match status" value="1"/>
</dbReference>
<dbReference type="GO" id="GO:0003677">
    <property type="term" value="F:DNA binding"/>
    <property type="evidence" value="ECO:0007669"/>
    <property type="project" value="InterPro"/>
</dbReference>
<dbReference type="GO" id="GO:0016787">
    <property type="term" value="F:hydrolase activity"/>
    <property type="evidence" value="ECO:0007669"/>
    <property type="project" value="UniProtKB-KW"/>
</dbReference>
<dbReference type="InterPro" id="IPR003477">
    <property type="entry name" value="PemK-like"/>
</dbReference>